<comment type="caution">
    <text evidence="3">The sequence shown here is derived from an EMBL/GenBank/DDBJ whole genome shotgun (WGS) entry which is preliminary data.</text>
</comment>
<accession>A0A8H6K9J8</accession>
<sequence length="445" mass="50289">MDFQRPSIASPDAAVSQDQARRPWQALPAEIRNMIFDCAKTTISPTKEGVGSWARVAKEWRGAFLPVLWHTLTFQPSNPSADFCGCTEFVVKGQCRPLIKRVVLHVSLAPAFADDVTAGFEHLSKWPAVESRTDRITLELRVNSPSDAQHIRAGVVDGFSVNRSTLRIIDSRAMWTMLKAMTNLKSVNYEPWARPLSYEEVQHRNKTNADFFADLPSLARRGLRQVSFWEAYCPPSDWSDPRYLTFTYPATAMSRAASASLYATDFALCSGADLITFFLQLCDKAAAIPAQGSHGPVSEFMLPPLSPPGSEPVFEPLLERLALSICHTHYPDNWNHSKDPETLLIKAALAASYLPRLKIMELWAPGVDRRFIFRYHVKEEEVCITVAATWQIDKNPKVSEAWKKVAERHPGLGFRYDTEHIDPETLTETDGICKRLELYHLLREW</sequence>
<evidence type="ECO:0000256" key="1">
    <source>
        <dbReference type="SAM" id="MobiDB-lite"/>
    </source>
</evidence>
<feature type="domain" description="DUF6546" evidence="2">
    <location>
        <begin position="316"/>
        <end position="438"/>
    </location>
</feature>
<dbReference type="Pfam" id="PF20183">
    <property type="entry name" value="DUF6546"/>
    <property type="match status" value="1"/>
</dbReference>
<dbReference type="AlphaFoldDB" id="A0A8H6K9J8"/>
<dbReference type="OrthoDB" id="3728558at2759"/>
<proteinExistence type="predicted"/>
<gene>
    <name evidence="3" type="ORF">CMUS01_09230</name>
</gene>
<keyword evidence="4" id="KW-1185">Reference proteome</keyword>
<organism evidence="3 4">
    <name type="scientific">Colletotrichum musicola</name>
    <dbReference type="NCBI Taxonomy" id="2175873"/>
    <lineage>
        <taxon>Eukaryota</taxon>
        <taxon>Fungi</taxon>
        <taxon>Dikarya</taxon>
        <taxon>Ascomycota</taxon>
        <taxon>Pezizomycotina</taxon>
        <taxon>Sordariomycetes</taxon>
        <taxon>Hypocreomycetidae</taxon>
        <taxon>Glomerellales</taxon>
        <taxon>Glomerellaceae</taxon>
        <taxon>Colletotrichum</taxon>
        <taxon>Colletotrichum orchidearum species complex</taxon>
    </lineage>
</organism>
<feature type="region of interest" description="Disordered" evidence="1">
    <location>
        <begin position="1"/>
        <end position="21"/>
    </location>
</feature>
<protein>
    <recommendedName>
        <fullName evidence="2">DUF6546 domain-containing protein</fullName>
    </recommendedName>
</protein>
<evidence type="ECO:0000313" key="3">
    <source>
        <dbReference type="EMBL" id="KAF6826883.1"/>
    </source>
</evidence>
<dbReference type="InterPro" id="IPR046676">
    <property type="entry name" value="DUF6546"/>
</dbReference>
<evidence type="ECO:0000259" key="2">
    <source>
        <dbReference type="Pfam" id="PF20183"/>
    </source>
</evidence>
<dbReference type="EMBL" id="WIGM01000385">
    <property type="protein sequence ID" value="KAF6826883.1"/>
    <property type="molecule type" value="Genomic_DNA"/>
</dbReference>
<dbReference type="Proteomes" id="UP000639643">
    <property type="component" value="Unassembled WGS sequence"/>
</dbReference>
<name>A0A8H6K9J8_9PEZI</name>
<reference evidence="3" key="1">
    <citation type="journal article" date="2020" name="Phytopathology">
        <title>Genome Sequence Resources of Colletotrichum truncatum, C. plurivorum, C. musicola, and C. sojae: Four Species Pathogenic to Soybean (Glycine max).</title>
        <authorList>
            <person name="Rogerio F."/>
            <person name="Boufleur T.R."/>
            <person name="Ciampi-Guillardi M."/>
            <person name="Sukno S.A."/>
            <person name="Thon M.R."/>
            <person name="Massola Junior N.S."/>
            <person name="Baroncelli R."/>
        </authorList>
    </citation>
    <scope>NUCLEOTIDE SEQUENCE</scope>
    <source>
        <strain evidence="3">LFN0074</strain>
    </source>
</reference>
<evidence type="ECO:0000313" key="4">
    <source>
        <dbReference type="Proteomes" id="UP000639643"/>
    </source>
</evidence>